<dbReference type="NCBIfam" id="TIGR02887">
    <property type="entry name" value="spore_ger_x_C"/>
    <property type="match status" value="1"/>
</dbReference>
<evidence type="ECO:0000256" key="5">
    <source>
        <dbReference type="ARBA" id="ARBA00023136"/>
    </source>
</evidence>
<sequence>MKKNRFFMSTVVLLSLTLLVGCWDIKEIDKRDIPLIIGIRKESDNQFKVTLYIPRTEKGSKLSRTVTYKGTNVSSILEQLKTNTENALYYKQVRLILIQNNFSKDKADISEMIHFLMKSKEIPSIALLAITDEHIEKMFSSIDEKIDAHATSVIDYFYKGADWAPEITTTRVWEVYRSLFSYTKDIAVPVVNAGKDTLFNFEGSAVLKNGKIIEQISPSENQFVNLFQKLHAKGKVESLGYASIMVENSSLRIKPSKKAGELLVASDLSLKIDVLEKNEGVTNDQIQRDLESLIEKRFYNLFEQAQKNKTDIFGFGQHFRNQIPYNELENWREDYYPKLKVNFQVHVKME</sequence>
<evidence type="ECO:0000256" key="4">
    <source>
        <dbReference type="ARBA" id="ARBA00022729"/>
    </source>
</evidence>
<protein>
    <submittedName>
        <fullName evidence="10">Ger(X)C family spore germination protein</fullName>
    </submittedName>
</protein>
<organism evidence="10 11">
    <name type="scientific">Paenibacillus chondroitinus</name>
    <dbReference type="NCBI Taxonomy" id="59842"/>
    <lineage>
        <taxon>Bacteria</taxon>
        <taxon>Bacillati</taxon>
        <taxon>Bacillota</taxon>
        <taxon>Bacilli</taxon>
        <taxon>Bacillales</taxon>
        <taxon>Paenibacillaceae</taxon>
        <taxon>Paenibacillus</taxon>
    </lineage>
</organism>
<evidence type="ECO:0000259" key="8">
    <source>
        <dbReference type="Pfam" id="PF05504"/>
    </source>
</evidence>
<accession>A0ABU6DF15</accession>
<evidence type="ECO:0000256" key="1">
    <source>
        <dbReference type="ARBA" id="ARBA00004635"/>
    </source>
</evidence>
<dbReference type="Pfam" id="PF25198">
    <property type="entry name" value="Spore_GerAC_N"/>
    <property type="match status" value="1"/>
</dbReference>
<dbReference type="PANTHER" id="PTHR35789">
    <property type="entry name" value="SPORE GERMINATION PROTEIN B3"/>
    <property type="match status" value="1"/>
</dbReference>
<dbReference type="InterPro" id="IPR038501">
    <property type="entry name" value="Spore_GerAC_C_sf"/>
</dbReference>
<feature type="domain" description="Spore germination protein N-terminal" evidence="9">
    <location>
        <begin position="24"/>
        <end position="192"/>
    </location>
</feature>
<dbReference type="Proteomes" id="UP001355653">
    <property type="component" value="Unassembled WGS sequence"/>
</dbReference>
<evidence type="ECO:0000313" key="11">
    <source>
        <dbReference type="Proteomes" id="UP001355653"/>
    </source>
</evidence>
<evidence type="ECO:0000256" key="7">
    <source>
        <dbReference type="ARBA" id="ARBA00023288"/>
    </source>
</evidence>
<comment type="caution">
    <text evidence="10">The sequence shown here is derived from an EMBL/GenBank/DDBJ whole genome shotgun (WGS) entry which is preliminary data.</text>
</comment>
<evidence type="ECO:0000256" key="2">
    <source>
        <dbReference type="ARBA" id="ARBA00007886"/>
    </source>
</evidence>
<keyword evidence="4" id="KW-0732">Signal</keyword>
<gene>
    <name evidence="10" type="ORF">P5G65_20770</name>
</gene>
<comment type="similarity">
    <text evidence="2">Belongs to the GerABKC lipoprotein family.</text>
</comment>
<evidence type="ECO:0000256" key="6">
    <source>
        <dbReference type="ARBA" id="ARBA00023139"/>
    </source>
</evidence>
<dbReference type="PANTHER" id="PTHR35789:SF1">
    <property type="entry name" value="SPORE GERMINATION PROTEIN B3"/>
    <property type="match status" value="1"/>
</dbReference>
<name>A0ABU6DF15_9BACL</name>
<dbReference type="InterPro" id="IPR008844">
    <property type="entry name" value="Spore_GerAC-like"/>
</dbReference>
<dbReference type="InterPro" id="IPR046953">
    <property type="entry name" value="Spore_GerAC-like_C"/>
</dbReference>
<dbReference type="Gene3D" id="3.30.300.210">
    <property type="entry name" value="Nutrient germinant receptor protein C, domain 3"/>
    <property type="match status" value="1"/>
</dbReference>
<dbReference type="Pfam" id="PF05504">
    <property type="entry name" value="Spore_GerAC"/>
    <property type="match status" value="1"/>
</dbReference>
<keyword evidence="5" id="KW-0472">Membrane</keyword>
<proteinExistence type="inferred from homology"/>
<evidence type="ECO:0000256" key="3">
    <source>
        <dbReference type="ARBA" id="ARBA00022544"/>
    </source>
</evidence>
<feature type="domain" description="Spore germination GerAC-like C-terminal" evidence="8">
    <location>
        <begin position="202"/>
        <end position="349"/>
    </location>
</feature>
<keyword evidence="6" id="KW-0564">Palmitate</keyword>
<keyword evidence="11" id="KW-1185">Reference proteome</keyword>
<dbReference type="PROSITE" id="PS51257">
    <property type="entry name" value="PROKAR_LIPOPROTEIN"/>
    <property type="match status" value="1"/>
</dbReference>
<reference evidence="10 11" key="1">
    <citation type="submission" date="2023-03" db="EMBL/GenBank/DDBJ databases">
        <title>Bacillus Genome Sequencing.</title>
        <authorList>
            <person name="Dunlap C."/>
        </authorList>
    </citation>
    <scope>NUCLEOTIDE SEQUENCE [LARGE SCALE GENOMIC DNA]</scope>
    <source>
        <strain evidence="10 11">NRS-1351</strain>
    </source>
</reference>
<dbReference type="InterPro" id="IPR057336">
    <property type="entry name" value="GerAC_N"/>
</dbReference>
<dbReference type="RefSeq" id="WP_127450609.1">
    <property type="nucleotide sequence ID" value="NZ_JAROBY010000035.1"/>
</dbReference>
<keyword evidence="7" id="KW-0449">Lipoprotein</keyword>
<keyword evidence="3" id="KW-0309">Germination</keyword>
<evidence type="ECO:0000313" key="10">
    <source>
        <dbReference type="EMBL" id="MEB4796343.1"/>
    </source>
</evidence>
<evidence type="ECO:0000259" key="9">
    <source>
        <dbReference type="Pfam" id="PF25198"/>
    </source>
</evidence>
<comment type="subcellular location">
    <subcellularLocation>
        <location evidence="1">Membrane</location>
        <topology evidence="1">Lipid-anchor</topology>
    </subcellularLocation>
</comment>
<dbReference type="EMBL" id="JAROBY010000035">
    <property type="protein sequence ID" value="MEB4796343.1"/>
    <property type="molecule type" value="Genomic_DNA"/>
</dbReference>